<name>A0A913YT28_EXADI</name>
<dbReference type="KEGG" id="epa:110248089"/>
<reference evidence="2" key="1">
    <citation type="submission" date="2022-11" db="UniProtKB">
        <authorList>
            <consortium name="EnsemblMetazoa"/>
        </authorList>
    </citation>
    <scope>IDENTIFICATION</scope>
</reference>
<feature type="compositionally biased region" description="Acidic residues" evidence="1">
    <location>
        <begin position="41"/>
        <end position="59"/>
    </location>
</feature>
<dbReference type="EnsemblMetazoa" id="XM_028661871.1">
    <property type="protein sequence ID" value="XP_028517672.1"/>
    <property type="gene ID" value="LOC110248089"/>
</dbReference>
<feature type="compositionally biased region" description="Polar residues" evidence="1">
    <location>
        <begin position="1"/>
        <end position="13"/>
    </location>
</feature>
<dbReference type="AlphaFoldDB" id="A0A913YT28"/>
<protein>
    <submittedName>
        <fullName evidence="2">Uncharacterized protein</fullName>
    </submittedName>
</protein>
<dbReference type="PANTHER" id="PTHR36981">
    <property type="entry name" value="ZGC:195170"/>
    <property type="match status" value="1"/>
</dbReference>
<dbReference type="PANTHER" id="PTHR36981:SF1">
    <property type="entry name" value="P2X PURINORECEPTOR 7 INTRACELLULAR DOMAIN-CONTAINING PROTEIN"/>
    <property type="match status" value="1"/>
</dbReference>
<accession>A0A913YT28</accession>
<organism evidence="2 3">
    <name type="scientific">Exaiptasia diaphana</name>
    <name type="common">Tropical sea anemone</name>
    <name type="synonym">Aiptasia pulchella</name>
    <dbReference type="NCBI Taxonomy" id="2652724"/>
    <lineage>
        <taxon>Eukaryota</taxon>
        <taxon>Metazoa</taxon>
        <taxon>Cnidaria</taxon>
        <taxon>Anthozoa</taxon>
        <taxon>Hexacorallia</taxon>
        <taxon>Actiniaria</taxon>
        <taxon>Aiptasiidae</taxon>
        <taxon>Exaiptasia</taxon>
    </lineage>
</organism>
<feature type="region of interest" description="Disordered" evidence="1">
    <location>
        <begin position="1"/>
        <end position="61"/>
    </location>
</feature>
<dbReference type="Proteomes" id="UP000887567">
    <property type="component" value="Unplaced"/>
</dbReference>
<dbReference type="OrthoDB" id="5986816at2759"/>
<evidence type="ECO:0000313" key="3">
    <source>
        <dbReference type="Proteomes" id="UP000887567"/>
    </source>
</evidence>
<evidence type="ECO:0000313" key="2">
    <source>
        <dbReference type="EnsemblMetazoa" id="XP_028517672.1"/>
    </source>
</evidence>
<keyword evidence="3" id="KW-1185">Reference proteome</keyword>
<sequence length="160" mass="17817">MSSTSDTDETGSIASDLRTEDETDETVIDSIFQPYQYEPLADVDESNGDGSGEEDDEDGIPFASLEARSENNIPVGSWCKCGHCNVEHIASVREFRCCHEVRPAIGLMVFDGSIERHRCVTQHDDFEALVNKTVLNLAGPLFRDRNGRTYRRNAGQSENE</sequence>
<proteinExistence type="predicted"/>
<evidence type="ECO:0000256" key="1">
    <source>
        <dbReference type="SAM" id="MobiDB-lite"/>
    </source>
</evidence>
<dbReference type="RefSeq" id="XP_028517672.1">
    <property type="nucleotide sequence ID" value="XM_028661871.1"/>
</dbReference>
<dbReference type="GeneID" id="110248089"/>